<keyword evidence="2" id="KW-0808">Transferase</keyword>
<dbReference type="SUPFAM" id="SSF55729">
    <property type="entry name" value="Acyl-CoA N-acyltransferases (Nat)"/>
    <property type="match status" value="1"/>
</dbReference>
<dbReference type="GO" id="GO:0016747">
    <property type="term" value="F:acyltransferase activity, transferring groups other than amino-acyl groups"/>
    <property type="evidence" value="ECO:0007669"/>
    <property type="project" value="InterPro"/>
</dbReference>
<name>A0A2S4N8L5_9FLAO</name>
<dbReference type="Pfam" id="PF13302">
    <property type="entry name" value="Acetyltransf_3"/>
    <property type="match status" value="1"/>
</dbReference>
<evidence type="ECO:0000259" key="1">
    <source>
        <dbReference type="PROSITE" id="PS51186"/>
    </source>
</evidence>
<dbReference type="EMBL" id="PQNY01000006">
    <property type="protein sequence ID" value="POS02045.1"/>
    <property type="molecule type" value="Genomic_DNA"/>
</dbReference>
<comment type="caution">
    <text evidence="2">The sequence shown here is derived from an EMBL/GenBank/DDBJ whole genome shotgun (WGS) entry which is preliminary data.</text>
</comment>
<organism evidence="2 3">
    <name type="scientific">Flavobacterium croceum DSM 17960</name>
    <dbReference type="NCBI Taxonomy" id="1121886"/>
    <lineage>
        <taxon>Bacteria</taxon>
        <taxon>Pseudomonadati</taxon>
        <taxon>Bacteroidota</taxon>
        <taxon>Flavobacteriia</taxon>
        <taxon>Flavobacteriales</taxon>
        <taxon>Flavobacteriaceae</taxon>
        <taxon>Flavobacterium</taxon>
    </lineage>
</organism>
<feature type="domain" description="N-acetyltransferase" evidence="1">
    <location>
        <begin position="17"/>
        <end position="182"/>
    </location>
</feature>
<protein>
    <submittedName>
        <fullName evidence="2">Ribosomal-protein-alanine N-acetyltransferase</fullName>
    </submittedName>
</protein>
<dbReference type="OrthoDB" id="9811523at2"/>
<dbReference type="InterPro" id="IPR000182">
    <property type="entry name" value="GNAT_dom"/>
</dbReference>
<evidence type="ECO:0000313" key="3">
    <source>
        <dbReference type="Proteomes" id="UP000237056"/>
    </source>
</evidence>
<sequence length="186" mass="21707">MITLNFNPFPVLESERLHYRRLNENDLDIILKLRGNPESMKYIPRPLCKNLEDAKAHLDMINQKINANEAINWAVVLKTTQEVIGFVGHYRIQIENARSEIGYMITPEHYNMGYTTEIVNTLLDYGFNTLDLHSIEAVIDPENTASERVLQKNNFVKEAHLIENEFFDGKYLDTVIYSLLKRNYTK</sequence>
<dbReference type="RefSeq" id="WP_103725815.1">
    <property type="nucleotide sequence ID" value="NZ_PQNY01000006.1"/>
</dbReference>
<keyword evidence="3" id="KW-1185">Reference proteome</keyword>
<gene>
    <name evidence="2" type="ORF">Q361_106108</name>
</gene>
<dbReference type="Proteomes" id="UP000237056">
    <property type="component" value="Unassembled WGS sequence"/>
</dbReference>
<dbReference type="AlphaFoldDB" id="A0A2S4N8L5"/>
<evidence type="ECO:0000313" key="2">
    <source>
        <dbReference type="EMBL" id="POS02045.1"/>
    </source>
</evidence>
<dbReference type="PROSITE" id="PS51186">
    <property type="entry name" value="GNAT"/>
    <property type="match status" value="1"/>
</dbReference>
<proteinExistence type="predicted"/>
<reference evidence="2 3" key="1">
    <citation type="submission" date="2018-01" db="EMBL/GenBank/DDBJ databases">
        <title>Genomic Encyclopedia of Type Strains, Phase I: the one thousand microbial genomes (KMG-I) project.</title>
        <authorList>
            <person name="Goeker M."/>
        </authorList>
    </citation>
    <scope>NUCLEOTIDE SEQUENCE [LARGE SCALE GENOMIC DNA]</scope>
    <source>
        <strain evidence="2 3">DSM 17960</strain>
    </source>
</reference>
<dbReference type="PANTHER" id="PTHR43792:SF1">
    <property type="entry name" value="N-ACETYLTRANSFERASE DOMAIN-CONTAINING PROTEIN"/>
    <property type="match status" value="1"/>
</dbReference>
<dbReference type="InterPro" id="IPR051531">
    <property type="entry name" value="N-acetyltransferase"/>
</dbReference>
<accession>A0A2S4N8L5</accession>
<dbReference type="Gene3D" id="3.40.630.30">
    <property type="match status" value="1"/>
</dbReference>
<dbReference type="PANTHER" id="PTHR43792">
    <property type="entry name" value="GNAT FAMILY, PUTATIVE (AFU_ORTHOLOGUE AFUA_3G00765)-RELATED-RELATED"/>
    <property type="match status" value="1"/>
</dbReference>
<dbReference type="InterPro" id="IPR016181">
    <property type="entry name" value="Acyl_CoA_acyltransferase"/>
</dbReference>